<name>A0ACB7RJ03_HYAAI</name>
<reference evidence="1" key="1">
    <citation type="submission" date="2020-05" db="EMBL/GenBank/DDBJ databases">
        <title>Large-scale comparative analyses of tick genomes elucidate their genetic diversity and vector capacities.</title>
        <authorList>
            <person name="Jia N."/>
            <person name="Wang J."/>
            <person name="Shi W."/>
            <person name="Du L."/>
            <person name="Sun Y."/>
            <person name="Zhan W."/>
            <person name="Jiang J."/>
            <person name="Wang Q."/>
            <person name="Zhang B."/>
            <person name="Ji P."/>
            <person name="Sakyi L.B."/>
            <person name="Cui X."/>
            <person name="Yuan T."/>
            <person name="Jiang B."/>
            <person name="Yang W."/>
            <person name="Lam T.T.-Y."/>
            <person name="Chang Q."/>
            <person name="Ding S."/>
            <person name="Wang X."/>
            <person name="Zhu J."/>
            <person name="Ruan X."/>
            <person name="Zhao L."/>
            <person name="Wei J."/>
            <person name="Que T."/>
            <person name="Du C."/>
            <person name="Cheng J."/>
            <person name="Dai P."/>
            <person name="Han X."/>
            <person name="Huang E."/>
            <person name="Gao Y."/>
            <person name="Liu J."/>
            <person name="Shao H."/>
            <person name="Ye R."/>
            <person name="Li L."/>
            <person name="Wei W."/>
            <person name="Wang X."/>
            <person name="Wang C."/>
            <person name="Yang T."/>
            <person name="Huo Q."/>
            <person name="Li W."/>
            <person name="Guo W."/>
            <person name="Chen H."/>
            <person name="Zhou L."/>
            <person name="Ni X."/>
            <person name="Tian J."/>
            <person name="Zhou Y."/>
            <person name="Sheng Y."/>
            <person name="Liu T."/>
            <person name="Pan Y."/>
            <person name="Xia L."/>
            <person name="Li J."/>
            <person name="Zhao F."/>
            <person name="Cao W."/>
        </authorList>
    </citation>
    <scope>NUCLEOTIDE SEQUENCE</scope>
    <source>
        <strain evidence="1">Hyas-2018</strain>
    </source>
</reference>
<comment type="caution">
    <text evidence="1">The sequence shown here is derived from an EMBL/GenBank/DDBJ whole genome shotgun (WGS) entry which is preliminary data.</text>
</comment>
<accession>A0ACB7RJ03</accession>
<sequence>MQQFWQQHDVHSEQEYHDILKAGNQLRPTLLLKERSNKNRCVFNAWIGHTLDSNSDLQVILDCSTCARYVVDYVNEANRGSS</sequence>
<gene>
    <name evidence="1" type="ORF">HPB50_004670</name>
</gene>
<evidence type="ECO:0000313" key="2">
    <source>
        <dbReference type="Proteomes" id="UP000821845"/>
    </source>
</evidence>
<organism evidence="1 2">
    <name type="scientific">Hyalomma asiaticum</name>
    <name type="common">Tick</name>
    <dbReference type="NCBI Taxonomy" id="266040"/>
    <lineage>
        <taxon>Eukaryota</taxon>
        <taxon>Metazoa</taxon>
        <taxon>Ecdysozoa</taxon>
        <taxon>Arthropoda</taxon>
        <taxon>Chelicerata</taxon>
        <taxon>Arachnida</taxon>
        <taxon>Acari</taxon>
        <taxon>Parasitiformes</taxon>
        <taxon>Ixodida</taxon>
        <taxon>Ixodoidea</taxon>
        <taxon>Ixodidae</taxon>
        <taxon>Hyalomminae</taxon>
        <taxon>Hyalomma</taxon>
    </lineage>
</organism>
<evidence type="ECO:0000313" key="1">
    <source>
        <dbReference type="EMBL" id="KAH6921764.1"/>
    </source>
</evidence>
<proteinExistence type="predicted"/>
<protein>
    <submittedName>
        <fullName evidence="1">Uncharacterized protein</fullName>
    </submittedName>
</protein>
<keyword evidence="2" id="KW-1185">Reference proteome</keyword>
<dbReference type="Proteomes" id="UP000821845">
    <property type="component" value="Chromosome 9"/>
</dbReference>
<dbReference type="EMBL" id="CM023489">
    <property type="protein sequence ID" value="KAH6921764.1"/>
    <property type="molecule type" value="Genomic_DNA"/>
</dbReference>